<feature type="compositionally biased region" description="Polar residues" evidence="1">
    <location>
        <begin position="155"/>
        <end position="165"/>
    </location>
</feature>
<dbReference type="AlphaFoldDB" id="A0A7G2C0H4"/>
<accession>A0A7G2C0H4</accession>
<dbReference type="VEuPathDB" id="TriTrypDB:ADEAN_000046100"/>
<evidence type="ECO:0000313" key="3">
    <source>
        <dbReference type="Proteomes" id="UP000515908"/>
    </source>
</evidence>
<dbReference type="Proteomes" id="UP000515908">
    <property type="component" value="Chromosome 01"/>
</dbReference>
<feature type="region of interest" description="Disordered" evidence="1">
    <location>
        <begin position="155"/>
        <end position="181"/>
    </location>
</feature>
<sequence>MTSLYGGSSFSAGLKFTSADIRKGSQIDTIDHTGVEEPESNDNIRKPTGDLTNGVCWSPDTQEGEFLFVSPKLGLRQKIKRIQDFAYHTILEDGMGSFEQKLELLQQQRVSLSAYWHTVYHLFHLFREGEVFSHYFSVFEEKTVRSVLGKKKETTTSQGASSVQEEGSAPPATAEETATKKKPYGGGFNTFFQLELYLVSKNPVDEAEAVYLREKADLWQEVKTQFPIDAAYYDLKDFVVDMEKIKAEFCVFLSQVALRVLANTTVPATTEEGEDQLSGLLDELERWKGSVTPFWESTADLREKIVSFVDN</sequence>
<organism evidence="2 3">
    <name type="scientific">Angomonas deanei</name>
    <dbReference type="NCBI Taxonomy" id="59799"/>
    <lineage>
        <taxon>Eukaryota</taxon>
        <taxon>Discoba</taxon>
        <taxon>Euglenozoa</taxon>
        <taxon>Kinetoplastea</taxon>
        <taxon>Metakinetoplastina</taxon>
        <taxon>Trypanosomatida</taxon>
        <taxon>Trypanosomatidae</taxon>
        <taxon>Strigomonadinae</taxon>
        <taxon>Angomonas</taxon>
    </lineage>
</organism>
<name>A0A7G2C0H4_9TRYP</name>
<protein>
    <submittedName>
        <fullName evidence="2">Uncharacterized protein</fullName>
    </submittedName>
</protein>
<dbReference type="EMBL" id="LR877145">
    <property type="protein sequence ID" value="CAD2213025.1"/>
    <property type="molecule type" value="Genomic_DNA"/>
</dbReference>
<keyword evidence="3" id="KW-1185">Reference proteome</keyword>
<proteinExistence type="predicted"/>
<reference evidence="2 3" key="1">
    <citation type="submission" date="2020-08" db="EMBL/GenBank/DDBJ databases">
        <authorList>
            <person name="Newling K."/>
            <person name="Davey J."/>
            <person name="Forrester S."/>
        </authorList>
    </citation>
    <scope>NUCLEOTIDE SEQUENCE [LARGE SCALE GENOMIC DNA]</scope>
    <source>
        <strain evidence="3">Crithidia deanei Carvalho (ATCC PRA-265)</strain>
    </source>
</reference>
<gene>
    <name evidence="2" type="ORF">ADEAN_000046100</name>
</gene>
<evidence type="ECO:0000313" key="2">
    <source>
        <dbReference type="EMBL" id="CAD2213025.1"/>
    </source>
</evidence>
<evidence type="ECO:0000256" key="1">
    <source>
        <dbReference type="SAM" id="MobiDB-lite"/>
    </source>
</evidence>